<keyword evidence="3" id="KW-0378">Hydrolase</keyword>
<dbReference type="PANTHER" id="PTHR30619:SF1">
    <property type="entry name" value="RECOMBINATION PROTEIN 2"/>
    <property type="match status" value="1"/>
</dbReference>
<dbReference type="EMBL" id="SACN01000001">
    <property type="protein sequence ID" value="RVT93457.1"/>
    <property type="molecule type" value="Genomic_DNA"/>
</dbReference>
<reference evidence="3 4" key="1">
    <citation type="submission" date="2019-01" db="EMBL/GenBank/DDBJ databases">
        <authorList>
            <person name="Chen W.-M."/>
        </authorList>
    </citation>
    <scope>NUCLEOTIDE SEQUENCE [LARGE SCALE GENOMIC DNA]</scope>
    <source>
        <strain evidence="3 4">CCP-7</strain>
    </source>
</reference>
<keyword evidence="1" id="KW-0732">Signal</keyword>
<protein>
    <submittedName>
        <fullName evidence="3">MBL fold metallo-hydrolase</fullName>
    </submittedName>
</protein>
<feature type="chain" id="PRO_5019418205" evidence="1">
    <location>
        <begin position="24"/>
        <end position="415"/>
    </location>
</feature>
<dbReference type="Pfam" id="PF00753">
    <property type="entry name" value="Lactamase_B"/>
    <property type="match status" value="1"/>
</dbReference>
<dbReference type="SUPFAM" id="SSF56281">
    <property type="entry name" value="Metallo-hydrolase/oxidoreductase"/>
    <property type="match status" value="1"/>
</dbReference>
<accession>A0A437M748</accession>
<evidence type="ECO:0000313" key="3">
    <source>
        <dbReference type="EMBL" id="RVT93457.1"/>
    </source>
</evidence>
<dbReference type="OrthoDB" id="9761531at2"/>
<feature type="domain" description="Metallo-beta-lactamase" evidence="2">
    <location>
        <begin position="49"/>
        <end position="124"/>
    </location>
</feature>
<dbReference type="InterPro" id="IPR052159">
    <property type="entry name" value="Competence_DNA_uptake"/>
</dbReference>
<evidence type="ECO:0000313" key="4">
    <source>
        <dbReference type="Proteomes" id="UP000282971"/>
    </source>
</evidence>
<gene>
    <name evidence="3" type="ORF">EOD43_06160</name>
</gene>
<dbReference type="GO" id="GO:0016787">
    <property type="term" value="F:hydrolase activity"/>
    <property type="evidence" value="ECO:0007669"/>
    <property type="project" value="UniProtKB-KW"/>
</dbReference>
<evidence type="ECO:0000259" key="2">
    <source>
        <dbReference type="Pfam" id="PF00753"/>
    </source>
</evidence>
<dbReference type="InterPro" id="IPR001279">
    <property type="entry name" value="Metallo-B-lactamas"/>
</dbReference>
<dbReference type="AlphaFoldDB" id="A0A437M748"/>
<organism evidence="3 4">
    <name type="scientific">Sphingomonas crocodyli</name>
    <dbReference type="NCBI Taxonomy" id="1979270"/>
    <lineage>
        <taxon>Bacteria</taxon>
        <taxon>Pseudomonadati</taxon>
        <taxon>Pseudomonadota</taxon>
        <taxon>Alphaproteobacteria</taxon>
        <taxon>Sphingomonadales</taxon>
        <taxon>Sphingomonadaceae</taxon>
        <taxon>Sphingomonas</taxon>
    </lineage>
</organism>
<feature type="signal peptide" evidence="1">
    <location>
        <begin position="1"/>
        <end position="23"/>
    </location>
</feature>
<proteinExistence type="predicted"/>
<dbReference type="Proteomes" id="UP000282971">
    <property type="component" value="Unassembled WGS sequence"/>
</dbReference>
<name>A0A437M748_9SPHN</name>
<comment type="caution">
    <text evidence="3">The sequence shown here is derived from an EMBL/GenBank/DDBJ whole genome shotgun (WGS) entry which is preliminary data.</text>
</comment>
<evidence type="ECO:0000256" key="1">
    <source>
        <dbReference type="SAM" id="SignalP"/>
    </source>
</evidence>
<dbReference type="InterPro" id="IPR036866">
    <property type="entry name" value="RibonucZ/Hydroxyglut_hydro"/>
</dbReference>
<dbReference type="RefSeq" id="WP_127742085.1">
    <property type="nucleotide sequence ID" value="NZ_SACN01000001.1"/>
</dbReference>
<sequence length="415" mass="44772">MITTNRRSFLVASLLGVTPMAWRAVAATTDQGSLPAWTPGTLDIHHIDTGVGNATFIMGPDGTTILIDCGATRGGPPASTPLRPDSSRAVGEWVARYALRHARAAKRTTLDYMIATHVHPDHVGSPIDGDPTTADGVVLTGLPQVDALMPATLVVDRGFPTYDPVPLLKLPWATNHVAWLNARVRAGRRVEHVQVGSTTQVRPIKAGAFTLRFVGGDGRVWTGRGDGSRDLLPPPSTWTPESTPLENNMSIAMVLACGPFRYFAGGDLVADTVDGAFPWMDVETPITRAAGPVDVASADHHGYFDAAGVGFAQSLDADAYVIQAWHATHPGMAPLQRMLNAWKGRSPRDVFITRLDPASSAVNQRFLRQVKSTEGHVVVRVTPDGQYRIFVTDSRDENDRITFAGEPRRSKLLKA</sequence>
<dbReference type="PANTHER" id="PTHR30619">
    <property type="entry name" value="DNA INTERNALIZATION/COMPETENCE PROTEIN COMEC/REC2"/>
    <property type="match status" value="1"/>
</dbReference>
<keyword evidence="4" id="KW-1185">Reference proteome</keyword>
<dbReference type="Gene3D" id="3.60.15.10">
    <property type="entry name" value="Ribonuclease Z/Hydroxyacylglutathione hydrolase-like"/>
    <property type="match status" value="1"/>
</dbReference>